<evidence type="ECO:0000256" key="11">
    <source>
        <dbReference type="ARBA" id="ARBA00023163"/>
    </source>
</evidence>
<evidence type="ECO:0000256" key="2">
    <source>
        <dbReference type="ARBA" id="ARBA00022515"/>
    </source>
</evidence>
<dbReference type="InterPro" id="IPR006171">
    <property type="entry name" value="TOPRIM_dom"/>
</dbReference>
<dbReference type="Pfam" id="PF08275">
    <property type="entry name" value="DNAG_N"/>
    <property type="match status" value="1"/>
</dbReference>
<dbReference type="GO" id="GO:0000428">
    <property type="term" value="C:DNA-directed RNA polymerase complex"/>
    <property type="evidence" value="ECO:0007669"/>
    <property type="project" value="UniProtKB-KW"/>
</dbReference>
<evidence type="ECO:0000256" key="4">
    <source>
        <dbReference type="ARBA" id="ARBA00022695"/>
    </source>
</evidence>
<evidence type="ECO:0000256" key="3">
    <source>
        <dbReference type="ARBA" id="ARBA00022679"/>
    </source>
</evidence>
<keyword evidence="6 12" id="KW-0479">Metal-binding</keyword>
<dbReference type="GO" id="GO:1990077">
    <property type="term" value="C:primosome complex"/>
    <property type="evidence" value="ECO:0007669"/>
    <property type="project" value="UniProtKB-KW"/>
</dbReference>
<accession>A0A916NK54</accession>
<sequence length="604" mass="69080">MVSPAKGIFKDFSSGKGGNVVSFLMEHEHFTYVEALKWLANKYGIEIEEKERTPEEIAAQGERESLYLVNDFAKEFFEDQLHKTQEGKAVGLSYFRERGFTEETIKKFNLGYSPEQGDALTKAALEKGYKLDYLEKTGLSKTNEKGSYDFFRGRVIFPIQNITGRVLGFGGRTLKTDKKIAKYFNSPESEIYNKSKILYGLFQSKNEIIKNDECLLVEGYTDVISMHQSGVENVVASSGTALTEGQIRLVKRYTNNITILYDGDAAGIKASFRGIDLILEQGMNVKVVLFPDGEDPDSYSQKVSHSELLEYIGEKQQDFLHFKANVLLKDSENDPLKRAETIKDIVKSISVIPDQITRSVYIRETSHLFEIAEQALHNEVNKLLRKGLQKEQTKAAKEEEQEASTELSLTKKQDDKGKHSLEIQERDLVRLMVQYGAQEIPVKVRNESNEEEEVAYYLSQYIVEELLNDELQVNNPAYQRIFDEFLDGLEKGLVVSDKHFIQHHDADLSQIVIDISTPKDVVSENWEKKHRILPNLEIHRMKEAAQQSVAMFKLRVLENMIVDNQERLKQSMESIEMDNLLTKIRDLTETRNIFAAKLGIVVTR</sequence>
<evidence type="ECO:0000256" key="12">
    <source>
        <dbReference type="PIRNR" id="PIRNR002811"/>
    </source>
</evidence>
<dbReference type="RefSeq" id="WP_310737147.1">
    <property type="nucleotide sequence ID" value="NZ_OU015584.1"/>
</dbReference>
<dbReference type="NCBIfam" id="TIGR01391">
    <property type="entry name" value="dnaG"/>
    <property type="match status" value="1"/>
</dbReference>
<keyword evidence="4 12" id="KW-0548">Nucleotidyltransferase</keyword>
<dbReference type="GO" id="GO:0008270">
    <property type="term" value="F:zinc ion binding"/>
    <property type="evidence" value="ECO:0007669"/>
    <property type="project" value="UniProtKB-KW"/>
</dbReference>
<keyword evidence="7" id="KW-0863">Zinc-finger</keyword>
<keyword evidence="16" id="KW-1185">Reference proteome</keyword>
<gene>
    <name evidence="15" type="primary">dnaG_1</name>
    <name evidence="15" type="ORF">CRYO30217_03340</name>
</gene>
<dbReference type="EMBL" id="OU015584">
    <property type="protein sequence ID" value="CAG5086939.1"/>
    <property type="molecule type" value="Genomic_DNA"/>
</dbReference>
<dbReference type="Proteomes" id="UP000683507">
    <property type="component" value="Chromosome"/>
</dbReference>
<dbReference type="PROSITE" id="PS50880">
    <property type="entry name" value="TOPRIM"/>
    <property type="match status" value="1"/>
</dbReference>
<dbReference type="GO" id="GO:0003677">
    <property type="term" value="F:DNA binding"/>
    <property type="evidence" value="ECO:0007669"/>
    <property type="project" value="UniProtKB-KW"/>
</dbReference>
<keyword evidence="8 12" id="KW-0862">Zinc</keyword>
<reference evidence="15" key="1">
    <citation type="submission" date="2021-04" db="EMBL/GenBank/DDBJ databases">
        <authorList>
            <person name="Rodrigo-Torres L."/>
            <person name="Arahal R. D."/>
            <person name="Lucena T."/>
        </authorList>
    </citation>
    <scope>NUCLEOTIDE SEQUENCE</scope>
    <source>
        <strain evidence="15">AS29M-1</strain>
    </source>
</reference>
<evidence type="ECO:0000256" key="6">
    <source>
        <dbReference type="ARBA" id="ARBA00022723"/>
    </source>
</evidence>
<dbReference type="Gene3D" id="3.90.980.10">
    <property type="entry name" value="DNA primase, catalytic core, N-terminal domain"/>
    <property type="match status" value="1"/>
</dbReference>
<dbReference type="SUPFAM" id="SSF56731">
    <property type="entry name" value="DNA primase core"/>
    <property type="match status" value="1"/>
</dbReference>
<feature type="domain" description="Toprim" evidence="14">
    <location>
        <begin position="212"/>
        <end position="293"/>
    </location>
</feature>
<dbReference type="PIRSF" id="PIRSF002811">
    <property type="entry name" value="DnaG"/>
    <property type="match status" value="1"/>
</dbReference>
<comment type="cofactor">
    <cofactor evidence="12">
        <name>Zn(2+)</name>
        <dbReference type="ChEBI" id="CHEBI:29105"/>
    </cofactor>
    <text evidence="12">Binds 1 zinc ion per monomer.</text>
</comment>
<dbReference type="InterPro" id="IPR030846">
    <property type="entry name" value="DnaG_bac"/>
</dbReference>
<dbReference type="InterPro" id="IPR050219">
    <property type="entry name" value="DnaG_primase"/>
</dbReference>
<evidence type="ECO:0000256" key="5">
    <source>
        <dbReference type="ARBA" id="ARBA00022705"/>
    </source>
</evidence>
<dbReference type="CDD" id="cd03364">
    <property type="entry name" value="TOPRIM_DnaG_primases"/>
    <property type="match status" value="1"/>
</dbReference>
<dbReference type="Pfam" id="PF01807">
    <property type="entry name" value="Zn_ribbon_DnaG"/>
    <property type="match status" value="1"/>
</dbReference>
<keyword evidence="11 12" id="KW-0804">Transcription</keyword>
<name>A0A916NK54_9FLAO</name>
<dbReference type="InterPro" id="IPR037068">
    <property type="entry name" value="DNA_primase_core_N_sf"/>
</dbReference>
<dbReference type="SMART" id="SM00493">
    <property type="entry name" value="TOPRIM"/>
    <property type="match status" value="1"/>
</dbReference>
<comment type="function">
    <text evidence="12">RNA polymerase that catalyzes the synthesis of short RNA molecules used as primers for DNA polymerase during DNA replication.</text>
</comment>
<dbReference type="PANTHER" id="PTHR30313:SF2">
    <property type="entry name" value="DNA PRIMASE"/>
    <property type="match status" value="1"/>
</dbReference>
<dbReference type="AlphaFoldDB" id="A0A916NK54"/>
<proteinExistence type="inferred from homology"/>
<evidence type="ECO:0000313" key="16">
    <source>
        <dbReference type="Proteomes" id="UP000683507"/>
    </source>
</evidence>
<keyword evidence="3 12" id="KW-0808">Transferase</keyword>
<dbReference type="InterPro" id="IPR002694">
    <property type="entry name" value="Znf_CHC2"/>
</dbReference>
<dbReference type="KEGG" id="ptan:CRYO30217_03340"/>
<dbReference type="GO" id="GO:0005737">
    <property type="term" value="C:cytoplasm"/>
    <property type="evidence" value="ECO:0007669"/>
    <property type="project" value="TreeGrafter"/>
</dbReference>
<dbReference type="SUPFAM" id="SSF57783">
    <property type="entry name" value="Zinc beta-ribbon"/>
    <property type="match status" value="1"/>
</dbReference>
<evidence type="ECO:0000256" key="13">
    <source>
        <dbReference type="SAM" id="MobiDB-lite"/>
    </source>
</evidence>
<dbReference type="Gene3D" id="3.40.1360.10">
    <property type="match status" value="1"/>
</dbReference>
<dbReference type="InterPro" id="IPR034151">
    <property type="entry name" value="TOPRIM_DnaG_bac"/>
</dbReference>
<organism evidence="15 16">
    <name type="scientific">Parvicella tangerina</name>
    <dbReference type="NCBI Taxonomy" id="2829795"/>
    <lineage>
        <taxon>Bacteria</taxon>
        <taxon>Pseudomonadati</taxon>
        <taxon>Bacteroidota</taxon>
        <taxon>Flavobacteriia</taxon>
        <taxon>Flavobacteriales</taxon>
        <taxon>Parvicellaceae</taxon>
        <taxon>Parvicella</taxon>
    </lineage>
</organism>
<dbReference type="GO" id="GO:0003899">
    <property type="term" value="F:DNA-directed RNA polymerase activity"/>
    <property type="evidence" value="ECO:0007669"/>
    <property type="project" value="InterPro"/>
</dbReference>
<evidence type="ECO:0000256" key="7">
    <source>
        <dbReference type="ARBA" id="ARBA00022771"/>
    </source>
</evidence>
<evidence type="ECO:0000256" key="9">
    <source>
        <dbReference type="ARBA" id="ARBA00022842"/>
    </source>
</evidence>
<keyword evidence="2 12" id="KW-0639">Primosome</keyword>
<dbReference type="Pfam" id="PF13155">
    <property type="entry name" value="Toprim_2"/>
    <property type="match status" value="1"/>
</dbReference>
<dbReference type="InterPro" id="IPR013264">
    <property type="entry name" value="DNAG_N"/>
</dbReference>
<keyword evidence="9" id="KW-0460">Magnesium</keyword>
<dbReference type="GO" id="GO:0006269">
    <property type="term" value="P:DNA replication, synthesis of primer"/>
    <property type="evidence" value="ECO:0007669"/>
    <property type="project" value="UniProtKB-KW"/>
</dbReference>
<dbReference type="InterPro" id="IPR006295">
    <property type="entry name" value="DNA_primase_DnaG"/>
</dbReference>
<keyword evidence="1 12" id="KW-0240">DNA-directed RNA polymerase</keyword>
<evidence type="ECO:0000256" key="8">
    <source>
        <dbReference type="ARBA" id="ARBA00022833"/>
    </source>
</evidence>
<keyword evidence="10" id="KW-0238">DNA-binding</keyword>
<keyword evidence="5 12" id="KW-0235">DNA replication</keyword>
<dbReference type="InterPro" id="IPR036977">
    <property type="entry name" value="DNA_primase_Znf_CHC2"/>
</dbReference>
<feature type="region of interest" description="Disordered" evidence="13">
    <location>
        <begin position="394"/>
        <end position="415"/>
    </location>
</feature>
<dbReference type="PANTHER" id="PTHR30313">
    <property type="entry name" value="DNA PRIMASE"/>
    <property type="match status" value="1"/>
</dbReference>
<comment type="similarity">
    <text evidence="12">Belongs to the DnaG primase family.</text>
</comment>
<evidence type="ECO:0000259" key="14">
    <source>
        <dbReference type="PROSITE" id="PS50880"/>
    </source>
</evidence>
<dbReference type="SMART" id="SM00400">
    <property type="entry name" value="ZnF_CHCC"/>
    <property type="match status" value="1"/>
</dbReference>
<evidence type="ECO:0000256" key="1">
    <source>
        <dbReference type="ARBA" id="ARBA00022478"/>
    </source>
</evidence>
<evidence type="ECO:0000256" key="10">
    <source>
        <dbReference type="ARBA" id="ARBA00023125"/>
    </source>
</evidence>
<dbReference type="Gene3D" id="3.90.580.10">
    <property type="entry name" value="Zinc finger, CHC2-type domain"/>
    <property type="match status" value="1"/>
</dbReference>
<comment type="subunit">
    <text evidence="12">Monomer.</text>
</comment>
<evidence type="ECO:0000313" key="15">
    <source>
        <dbReference type="EMBL" id="CAG5086939.1"/>
    </source>
</evidence>
<protein>
    <recommendedName>
        <fullName evidence="12">DNA primase</fullName>
        <ecNumber evidence="12">2.7.7.-</ecNumber>
    </recommendedName>
</protein>
<dbReference type="EC" id="2.7.7.-" evidence="12"/>